<evidence type="ECO:0000256" key="2">
    <source>
        <dbReference type="SAM" id="MobiDB-lite"/>
    </source>
</evidence>
<feature type="region of interest" description="Disordered" evidence="2">
    <location>
        <begin position="348"/>
        <end position="391"/>
    </location>
</feature>
<keyword evidence="1" id="KW-0862">Zinc</keyword>
<keyword evidence="1" id="KW-0863">Zinc-finger</keyword>
<gene>
    <name evidence="4" type="ORF">HYDPIDRAFT_31958</name>
</gene>
<organism evidence="4 5">
    <name type="scientific">Hydnomerulius pinastri MD-312</name>
    <dbReference type="NCBI Taxonomy" id="994086"/>
    <lineage>
        <taxon>Eukaryota</taxon>
        <taxon>Fungi</taxon>
        <taxon>Dikarya</taxon>
        <taxon>Basidiomycota</taxon>
        <taxon>Agaricomycotina</taxon>
        <taxon>Agaricomycetes</taxon>
        <taxon>Agaricomycetidae</taxon>
        <taxon>Boletales</taxon>
        <taxon>Boletales incertae sedis</taxon>
        <taxon>Leucogyrophana</taxon>
    </lineage>
</organism>
<proteinExistence type="predicted"/>
<dbReference type="SUPFAM" id="SSF57667">
    <property type="entry name" value="beta-beta-alpha zinc fingers"/>
    <property type="match status" value="1"/>
</dbReference>
<evidence type="ECO:0000313" key="4">
    <source>
        <dbReference type="EMBL" id="KIJ60735.1"/>
    </source>
</evidence>
<feature type="compositionally biased region" description="Polar residues" evidence="2">
    <location>
        <begin position="249"/>
        <end position="259"/>
    </location>
</feature>
<dbReference type="Gene3D" id="3.30.160.60">
    <property type="entry name" value="Classic Zinc Finger"/>
    <property type="match status" value="1"/>
</dbReference>
<evidence type="ECO:0000256" key="1">
    <source>
        <dbReference type="PROSITE-ProRule" id="PRU00042"/>
    </source>
</evidence>
<protein>
    <recommendedName>
        <fullName evidence="3">C2H2-type domain-containing protein</fullName>
    </recommendedName>
</protein>
<keyword evidence="1" id="KW-0479">Metal-binding</keyword>
<dbReference type="InterPro" id="IPR036236">
    <property type="entry name" value="Znf_C2H2_sf"/>
</dbReference>
<dbReference type="EMBL" id="KN839869">
    <property type="protein sequence ID" value="KIJ60735.1"/>
    <property type="molecule type" value="Genomic_DNA"/>
</dbReference>
<feature type="compositionally biased region" description="Polar residues" evidence="2">
    <location>
        <begin position="354"/>
        <end position="365"/>
    </location>
</feature>
<reference evidence="4 5" key="1">
    <citation type="submission" date="2014-04" db="EMBL/GenBank/DDBJ databases">
        <title>Evolutionary Origins and Diversification of the Mycorrhizal Mutualists.</title>
        <authorList>
            <consortium name="DOE Joint Genome Institute"/>
            <consortium name="Mycorrhizal Genomics Consortium"/>
            <person name="Kohler A."/>
            <person name="Kuo A."/>
            <person name="Nagy L.G."/>
            <person name="Floudas D."/>
            <person name="Copeland A."/>
            <person name="Barry K.W."/>
            <person name="Cichocki N."/>
            <person name="Veneault-Fourrey C."/>
            <person name="LaButti K."/>
            <person name="Lindquist E.A."/>
            <person name="Lipzen A."/>
            <person name="Lundell T."/>
            <person name="Morin E."/>
            <person name="Murat C."/>
            <person name="Riley R."/>
            <person name="Ohm R."/>
            <person name="Sun H."/>
            <person name="Tunlid A."/>
            <person name="Henrissat B."/>
            <person name="Grigoriev I.V."/>
            <person name="Hibbett D.S."/>
            <person name="Martin F."/>
        </authorList>
    </citation>
    <scope>NUCLEOTIDE SEQUENCE [LARGE SCALE GENOMIC DNA]</scope>
    <source>
        <strain evidence="4 5">MD-312</strain>
    </source>
</reference>
<dbReference type="Pfam" id="PF13894">
    <property type="entry name" value="zf-C2H2_4"/>
    <property type="match status" value="1"/>
</dbReference>
<dbReference type="HOGENOM" id="CLU_532157_0_0_1"/>
<feature type="compositionally biased region" description="Low complexity" evidence="2">
    <location>
        <begin position="235"/>
        <end position="247"/>
    </location>
</feature>
<dbReference type="AlphaFoldDB" id="A0A0C9VSA9"/>
<feature type="domain" description="C2H2-type" evidence="3">
    <location>
        <begin position="458"/>
        <end position="486"/>
    </location>
</feature>
<feature type="region of interest" description="Disordered" evidence="2">
    <location>
        <begin position="211"/>
        <end position="295"/>
    </location>
</feature>
<evidence type="ECO:0000313" key="5">
    <source>
        <dbReference type="Proteomes" id="UP000053820"/>
    </source>
</evidence>
<dbReference type="GO" id="GO:0008270">
    <property type="term" value="F:zinc ion binding"/>
    <property type="evidence" value="ECO:0007669"/>
    <property type="project" value="UniProtKB-KW"/>
</dbReference>
<feature type="region of interest" description="Disordered" evidence="2">
    <location>
        <begin position="108"/>
        <end position="138"/>
    </location>
</feature>
<dbReference type="PROSITE" id="PS50157">
    <property type="entry name" value="ZINC_FINGER_C2H2_2"/>
    <property type="match status" value="2"/>
</dbReference>
<accession>A0A0C9VSA9</accession>
<evidence type="ECO:0000259" key="3">
    <source>
        <dbReference type="PROSITE" id="PS50157"/>
    </source>
</evidence>
<dbReference type="PROSITE" id="PS00028">
    <property type="entry name" value="ZINC_FINGER_C2H2_1"/>
    <property type="match status" value="2"/>
</dbReference>
<sequence>MDSIDQWITYPESAGLPPVEVDGLKTIDAPSIYLNSNYALSSSSILFGEGHDPHNVQELGMSGSLDFDSYNHSPATMPTRLNEDPLLSPFLSDTPYLGAYGYDSSPGMSPDCSPASVASSSMLRTPENGEPLPVMGESSPTLTEYEALPDITDVELSYSSPFLSQHSDYALEGYPYQGVMQEDLACTPIPQIPLELAHSPAIYTIGIVPPSPSPVRPSGTSISRATTPQPVTPIASSSSQLLALPSPRTQPEPSRQTGRSTSLPPVTPSTPQHMHESSPLRHPTPLRPFTRAQSARPATPSFFLSPLALQFPRSPSLSPLTPSPVSLPSLSPALSCVSLGDVEIYREPTPVAGPSTSNATASPLVQQAPLPSEKVLGKRRRRDSLADGADIPKISKHCKAAKVDEDEWIPTSSRPKRRAAAACSSSSQVIAGPSMPPEPSPKKRSTKTPKKSPSNTPALCSLCVKTFTRTSDRNRHVKSKHWSVKLPCPYCKLKFSREDSLNRHIKSHHPKE</sequence>
<dbReference type="OrthoDB" id="8922241at2759"/>
<feature type="domain" description="C2H2-type" evidence="3">
    <location>
        <begin position="486"/>
        <end position="512"/>
    </location>
</feature>
<name>A0A0C9VSA9_9AGAM</name>
<keyword evidence="5" id="KW-1185">Reference proteome</keyword>
<dbReference type="SMART" id="SM00355">
    <property type="entry name" value="ZnF_C2H2"/>
    <property type="match status" value="2"/>
</dbReference>
<feature type="region of interest" description="Disordered" evidence="2">
    <location>
        <begin position="405"/>
        <end position="457"/>
    </location>
</feature>
<dbReference type="InterPro" id="IPR013087">
    <property type="entry name" value="Znf_C2H2_type"/>
</dbReference>
<dbReference type="Proteomes" id="UP000053820">
    <property type="component" value="Unassembled WGS sequence"/>
</dbReference>